<reference evidence="2" key="1">
    <citation type="submission" date="2023-05" db="EMBL/GenBank/DDBJ databases">
        <title>Nepenthes gracilis genome sequencing.</title>
        <authorList>
            <person name="Fukushima K."/>
        </authorList>
    </citation>
    <scope>NUCLEOTIDE SEQUENCE</scope>
    <source>
        <strain evidence="2">SING2019-196</strain>
    </source>
</reference>
<comment type="caution">
    <text evidence="2">The sequence shown here is derived from an EMBL/GenBank/DDBJ whole genome shotgun (WGS) entry which is preliminary data.</text>
</comment>
<name>A0AAD3TG21_NEPGR</name>
<accession>A0AAD3TG21</accession>
<evidence type="ECO:0000313" key="2">
    <source>
        <dbReference type="EMBL" id="GMH28930.1"/>
    </source>
</evidence>
<feature type="compositionally biased region" description="Polar residues" evidence="1">
    <location>
        <begin position="1"/>
        <end position="11"/>
    </location>
</feature>
<keyword evidence="3" id="KW-1185">Reference proteome</keyword>
<gene>
    <name evidence="2" type="ORF">Nepgr_030773</name>
</gene>
<organism evidence="2 3">
    <name type="scientific">Nepenthes gracilis</name>
    <name type="common">Slender pitcher plant</name>
    <dbReference type="NCBI Taxonomy" id="150966"/>
    <lineage>
        <taxon>Eukaryota</taxon>
        <taxon>Viridiplantae</taxon>
        <taxon>Streptophyta</taxon>
        <taxon>Embryophyta</taxon>
        <taxon>Tracheophyta</taxon>
        <taxon>Spermatophyta</taxon>
        <taxon>Magnoliopsida</taxon>
        <taxon>eudicotyledons</taxon>
        <taxon>Gunneridae</taxon>
        <taxon>Pentapetalae</taxon>
        <taxon>Caryophyllales</taxon>
        <taxon>Nepenthaceae</taxon>
        <taxon>Nepenthes</taxon>
    </lineage>
</organism>
<evidence type="ECO:0000256" key="1">
    <source>
        <dbReference type="SAM" id="MobiDB-lite"/>
    </source>
</evidence>
<dbReference type="EMBL" id="BSYO01000035">
    <property type="protein sequence ID" value="GMH28930.1"/>
    <property type="molecule type" value="Genomic_DNA"/>
</dbReference>
<feature type="region of interest" description="Disordered" evidence="1">
    <location>
        <begin position="55"/>
        <end position="81"/>
    </location>
</feature>
<feature type="region of interest" description="Disordered" evidence="1">
    <location>
        <begin position="1"/>
        <end position="40"/>
    </location>
</feature>
<sequence>MRGSSKGQRLQNAGAASLSAWEEKREYHQIPGGPCAETGSTRIAGNELLETDGLSGLEQQFGPQRREVETRPRRLRERMAC</sequence>
<evidence type="ECO:0000313" key="3">
    <source>
        <dbReference type="Proteomes" id="UP001279734"/>
    </source>
</evidence>
<feature type="compositionally biased region" description="Basic and acidic residues" evidence="1">
    <location>
        <begin position="64"/>
        <end position="81"/>
    </location>
</feature>
<dbReference type="AlphaFoldDB" id="A0AAD3TG21"/>
<dbReference type="Proteomes" id="UP001279734">
    <property type="component" value="Unassembled WGS sequence"/>
</dbReference>
<protein>
    <submittedName>
        <fullName evidence="2">Uncharacterized protein</fullName>
    </submittedName>
</protein>
<proteinExistence type="predicted"/>